<organism evidence="3 4">
    <name type="scientific">Paenibacillus shirakamiensis</name>
    <dbReference type="NCBI Taxonomy" id="1265935"/>
    <lineage>
        <taxon>Bacteria</taxon>
        <taxon>Bacillati</taxon>
        <taxon>Bacillota</taxon>
        <taxon>Bacilli</taxon>
        <taxon>Bacillales</taxon>
        <taxon>Paenibacillaceae</taxon>
        <taxon>Paenibacillus</taxon>
    </lineage>
</organism>
<dbReference type="Pfam" id="PF13561">
    <property type="entry name" value="adh_short_C2"/>
    <property type="match status" value="1"/>
</dbReference>
<keyword evidence="4" id="KW-1185">Reference proteome</keyword>
<evidence type="ECO:0000256" key="2">
    <source>
        <dbReference type="ARBA" id="ARBA00023002"/>
    </source>
</evidence>
<sequence length="199" mass="21647">MLLSFEGRGIAIKADVSNAEEIKQMFQEIKKRWGRLDILVNNAGITRDGWMMMMGDKNWDEVIDINLKGCFLCMREAAKMMSKFKSGSIVNISSTSGITGQTGQINYAASKGGIIAMTKTASKELASHGIRVNAVAPGFIETGMTLNMPQNQLQEYLRHIPLQRVGEAQEVASSVLFLASTHASYITGQCLVVDGGLAI</sequence>
<protein>
    <submittedName>
        <fullName evidence="3">3-oxoacyl-[acyl-carrier protein] reductase</fullName>
        <ecNumber evidence="3">1.1.1.100</ecNumber>
    </submittedName>
</protein>
<dbReference type="Proteomes" id="UP001519288">
    <property type="component" value="Unassembled WGS sequence"/>
</dbReference>
<keyword evidence="2 3" id="KW-0560">Oxidoreductase</keyword>
<dbReference type="EMBL" id="JAGGLD010000002">
    <property type="protein sequence ID" value="MBP2000455.1"/>
    <property type="molecule type" value="Genomic_DNA"/>
</dbReference>
<dbReference type="SUPFAM" id="SSF51735">
    <property type="entry name" value="NAD(P)-binding Rossmann-fold domains"/>
    <property type="match status" value="1"/>
</dbReference>
<proteinExistence type="inferred from homology"/>
<dbReference type="InterPro" id="IPR020904">
    <property type="entry name" value="Sc_DH/Rdtase_CS"/>
</dbReference>
<dbReference type="PROSITE" id="PS00061">
    <property type="entry name" value="ADH_SHORT"/>
    <property type="match status" value="1"/>
</dbReference>
<comment type="caution">
    <text evidence="3">The sequence shown here is derived from an EMBL/GenBank/DDBJ whole genome shotgun (WGS) entry which is preliminary data.</text>
</comment>
<evidence type="ECO:0000256" key="1">
    <source>
        <dbReference type="ARBA" id="ARBA00006484"/>
    </source>
</evidence>
<dbReference type="PRINTS" id="PR00080">
    <property type="entry name" value="SDRFAMILY"/>
</dbReference>
<reference evidence="3 4" key="1">
    <citation type="submission" date="2021-03" db="EMBL/GenBank/DDBJ databases">
        <title>Genomic Encyclopedia of Type Strains, Phase IV (KMG-IV): sequencing the most valuable type-strain genomes for metagenomic binning, comparative biology and taxonomic classification.</title>
        <authorList>
            <person name="Goeker M."/>
        </authorList>
    </citation>
    <scope>NUCLEOTIDE SEQUENCE [LARGE SCALE GENOMIC DNA]</scope>
    <source>
        <strain evidence="3 4">DSM 26806</strain>
    </source>
</reference>
<dbReference type="InterPro" id="IPR002347">
    <property type="entry name" value="SDR_fam"/>
</dbReference>
<dbReference type="InterPro" id="IPR036291">
    <property type="entry name" value="NAD(P)-bd_dom_sf"/>
</dbReference>
<dbReference type="EC" id="1.1.1.100" evidence="3"/>
<accession>A0ABS4JHD6</accession>
<dbReference type="GO" id="GO:0004316">
    <property type="term" value="F:3-oxoacyl-[acyl-carrier-protein] reductase (NADPH) activity"/>
    <property type="evidence" value="ECO:0007669"/>
    <property type="project" value="UniProtKB-EC"/>
</dbReference>
<dbReference type="PANTHER" id="PTHR42760">
    <property type="entry name" value="SHORT-CHAIN DEHYDROGENASES/REDUCTASES FAMILY MEMBER"/>
    <property type="match status" value="1"/>
</dbReference>
<comment type="similarity">
    <text evidence="1">Belongs to the short-chain dehydrogenases/reductases (SDR) family.</text>
</comment>
<dbReference type="PRINTS" id="PR00081">
    <property type="entry name" value="GDHRDH"/>
</dbReference>
<name>A0ABS4JHD6_9BACL</name>
<gene>
    <name evidence="3" type="ORF">J2Z69_001486</name>
</gene>
<dbReference type="PANTHER" id="PTHR42760:SF133">
    <property type="entry name" value="3-OXOACYL-[ACYL-CARRIER-PROTEIN] REDUCTASE"/>
    <property type="match status" value="1"/>
</dbReference>
<evidence type="ECO:0000313" key="4">
    <source>
        <dbReference type="Proteomes" id="UP001519288"/>
    </source>
</evidence>
<evidence type="ECO:0000313" key="3">
    <source>
        <dbReference type="EMBL" id="MBP2000455.1"/>
    </source>
</evidence>
<dbReference type="Gene3D" id="3.40.50.720">
    <property type="entry name" value="NAD(P)-binding Rossmann-like Domain"/>
    <property type="match status" value="1"/>
</dbReference>